<dbReference type="HAMAP" id="MF_00094">
    <property type="entry name" value="Rel_fac_2"/>
    <property type="match status" value="1"/>
</dbReference>
<dbReference type="AlphaFoldDB" id="A0A2H0XA37"/>
<evidence type="ECO:0000256" key="5">
    <source>
        <dbReference type="NCBIfam" id="TIGR00020"/>
    </source>
</evidence>
<evidence type="ECO:0000313" key="9">
    <source>
        <dbReference type="Proteomes" id="UP000231098"/>
    </source>
</evidence>
<dbReference type="Gene3D" id="3.30.70.1660">
    <property type="match status" value="1"/>
</dbReference>
<accession>A0A2H0XA37</accession>
<dbReference type="Gene3D" id="3.30.160.20">
    <property type="match status" value="1"/>
</dbReference>
<comment type="subcellular location">
    <subcellularLocation>
        <location evidence="4">Cytoplasm</location>
    </subcellularLocation>
</comment>
<dbReference type="InterPro" id="IPR004374">
    <property type="entry name" value="PrfB"/>
</dbReference>
<evidence type="ECO:0000313" key="8">
    <source>
        <dbReference type="EMBL" id="PIS21772.1"/>
    </source>
</evidence>
<keyword evidence="6" id="KW-0175">Coiled coil</keyword>
<comment type="PTM">
    <text evidence="4">Methylated by PrmC. Methylation increases the termination efficiency of RF2.</text>
</comment>
<comment type="similarity">
    <text evidence="1 4">Belongs to the prokaryotic/mitochondrial release factor family.</text>
</comment>
<dbReference type="InterPro" id="IPR005139">
    <property type="entry name" value="PCRF"/>
</dbReference>
<sequence length="337" mass="38467">MATYTERLEDLKKNYKLAEKKARVLTLQKMSEEATFWQDPENSGKLMKELSTIKKEIDELEFLELQIMENGEAESKEVETTLGKLELKAYLSGSHDQGDAILAVHSGQGGTEACDWAQMVARMYQRYAEREGFKIEKLDEHQGEEAGIKSITLKIMGDYAYGYLKGERGVHRLVRQSPFNADNLRQTSFSMVEVMPVISDDLEVDLKPQDVHFEAYRAGGHGGQNVNKVSTAVRLKHIPTGIIVECQTQRYQDQNRKTAMEILRAKLYEIKETELLAKKKDLKGEYTVPGWGHQIRSYVLHPYKLVKDLRTEVESTNPDAVLDGDLDMFVEAELRML</sequence>
<dbReference type="InterPro" id="IPR045853">
    <property type="entry name" value="Pep_chain_release_fac_I_sf"/>
</dbReference>
<dbReference type="InterPro" id="IPR000352">
    <property type="entry name" value="Pep_chain_release_fac_I"/>
</dbReference>
<name>A0A2H0XA37_UNCKA</name>
<dbReference type="SUPFAM" id="SSF75620">
    <property type="entry name" value="Release factor"/>
    <property type="match status" value="1"/>
</dbReference>
<feature type="domain" description="Prokaryotic-type class I peptide chain release factors" evidence="7">
    <location>
        <begin position="217"/>
        <end position="233"/>
    </location>
</feature>
<dbReference type="Pfam" id="PF00472">
    <property type="entry name" value="RF-1"/>
    <property type="match status" value="1"/>
</dbReference>
<evidence type="ECO:0000256" key="4">
    <source>
        <dbReference type="HAMAP-Rule" id="MF_00094"/>
    </source>
</evidence>
<dbReference type="GO" id="GO:0005737">
    <property type="term" value="C:cytoplasm"/>
    <property type="evidence" value="ECO:0007669"/>
    <property type="project" value="UniProtKB-SubCell"/>
</dbReference>
<gene>
    <name evidence="4" type="primary">prfB</name>
    <name evidence="8" type="ORF">COT51_01045</name>
</gene>
<feature type="coiled-coil region" evidence="6">
    <location>
        <begin position="1"/>
        <end position="28"/>
    </location>
</feature>
<keyword evidence="3 4" id="KW-0648">Protein biosynthesis</keyword>
<dbReference type="NCBIfam" id="TIGR00020">
    <property type="entry name" value="prfB"/>
    <property type="match status" value="1"/>
</dbReference>
<evidence type="ECO:0000259" key="7">
    <source>
        <dbReference type="PROSITE" id="PS00745"/>
    </source>
</evidence>
<dbReference type="PANTHER" id="PTHR43116:SF3">
    <property type="entry name" value="CLASS I PEPTIDE CHAIN RELEASE FACTOR"/>
    <property type="match status" value="1"/>
</dbReference>
<reference evidence="9" key="1">
    <citation type="submission" date="2017-09" db="EMBL/GenBank/DDBJ databases">
        <title>Depth-based differentiation of microbial function through sediment-hosted aquifers and enrichment of novel symbionts in the deep terrestrial subsurface.</title>
        <authorList>
            <person name="Probst A.J."/>
            <person name="Ladd B."/>
            <person name="Jarett J.K."/>
            <person name="Geller-Mcgrath D.E."/>
            <person name="Sieber C.M.K."/>
            <person name="Emerson J.B."/>
            <person name="Anantharaman K."/>
            <person name="Thomas B.C."/>
            <person name="Malmstrom R."/>
            <person name="Stieglmeier M."/>
            <person name="Klingl A."/>
            <person name="Woyke T."/>
            <person name="Ryan C.M."/>
            <person name="Banfield J.F."/>
        </authorList>
    </citation>
    <scope>NUCLEOTIDE SEQUENCE [LARGE SCALE GENOMIC DNA]</scope>
</reference>
<dbReference type="Gene3D" id="1.20.58.410">
    <property type="entry name" value="Release factor"/>
    <property type="match status" value="1"/>
</dbReference>
<evidence type="ECO:0000256" key="3">
    <source>
        <dbReference type="ARBA" id="ARBA00022917"/>
    </source>
</evidence>
<organism evidence="8 9">
    <name type="scientific">candidate division WWE3 bacterium CG08_land_8_20_14_0_20_41_15</name>
    <dbReference type="NCBI Taxonomy" id="1975086"/>
    <lineage>
        <taxon>Bacteria</taxon>
        <taxon>Katanobacteria</taxon>
    </lineage>
</organism>
<dbReference type="EMBL" id="PEYV01000019">
    <property type="protein sequence ID" value="PIS21772.1"/>
    <property type="molecule type" value="Genomic_DNA"/>
</dbReference>
<comment type="caution">
    <text evidence="8">The sequence shown here is derived from an EMBL/GenBank/DDBJ whole genome shotgun (WGS) entry which is preliminary data.</text>
</comment>
<evidence type="ECO:0000256" key="6">
    <source>
        <dbReference type="SAM" id="Coils"/>
    </source>
</evidence>
<dbReference type="Pfam" id="PF03462">
    <property type="entry name" value="PCRF"/>
    <property type="match status" value="1"/>
</dbReference>
<dbReference type="SMART" id="SM00937">
    <property type="entry name" value="PCRF"/>
    <property type="match status" value="1"/>
</dbReference>
<proteinExistence type="inferred from homology"/>
<dbReference type="PANTHER" id="PTHR43116">
    <property type="entry name" value="PEPTIDE CHAIN RELEASE FACTOR 2"/>
    <property type="match status" value="1"/>
</dbReference>
<dbReference type="Proteomes" id="UP000231098">
    <property type="component" value="Unassembled WGS sequence"/>
</dbReference>
<evidence type="ECO:0000256" key="1">
    <source>
        <dbReference type="ARBA" id="ARBA00010835"/>
    </source>
</evidence>
<protein>
    <recommendedName>
        <fullName evidence="4 5">Peptide chain release factor 2</fullName>
        <shortName evidence="4">RF-2</shortName>
    </recommendedName>
</protein>
<feature type="modified residue" description="N5-methylglutamine" evidence="4">
    <location>
        <position position="224"/>
    </location>
</feature>
<evidence type="ECO:0000256" key="2">
    <source>
        <dbReference type="ARBA" id="ARBA00022481"/>
    </source>
</evidence>
<dbReference type="PROSITE" id="PS00745">
    <property type="entry name" value="RF_PROK_I"/>
    <property type="match status" value="1"/>
</dbReference>
<comment type="function">
    <text evidence="4">Peptide chain release factor 2 directs the termination of translation in response to the peptide chain termination codons UGA and UAA.</text>
</comment>
<dbReference type="GO" id="GO:0016149">
    <property type="term" value="F:translation release factor activity, codon specific"/>
    <property type="evidence" value="ECO:0007669"/>
    <property type="project" value="UniProtKB-UniRule"/>
</dbReference>
<keyword evidence="4" id="KW-0963">Cytoplasm</keyword>
<keyword evidence="2 4" id="KW-0488">Methylation</keyword>